<evidence type="ECO:0000313" key="3">
    <source>
        <dbReference type="Proteomes" id="UP000316621"/>
    </source>
</evidence>
<proteinExistence type="predicted"/>
<dbReference type="EMBL" id="CM010720">
    <property type="protein sequence ID" value="RZC65153.1"/>
    <property type="molecule type" value="Genomic_DNA"/>
</dbReference>
<name>A0A4Y7JVQ1_PAPSO</name>
<dbReference type="AlphaFoldDB" id="A0A4Y7JVQ1"/>
<evidence type="ECO:0000256" key="1">
    <source>
        <dbReference type="SAM" id="MobiDB-lite"/>
    </source>
</evidence>
<feature type="region of interest" description="Disordered" evidence="1">
    <location>
        <begin position="84"/>
        <end position="123"/>
    </location>
</feature>
<dbReference type="Proteomes" id="UP000316621">
    <property type="component" value="Chromosome 6"/>
</dbReference>
<sequence>MLEAKEQDLNLICVIDGKSKHHVMPLLQFKCLLPSAGKDSISSKTNGNNIPMEMTMLKELMSLLNTIGHLNILSLFNLAGEAKGVETKSPAQKKKVHPPKEISSDPHNTTTFHRYSNKNGDKSEYWKNATETRKISRSSYTVIY</sequence>
<feature type="compositionally biased region" description="Polar residues" evidence="1">
    <location>
        <begin position="105"/>
        <end position="118"/>
    </location>
</feature>
<keyword evidence="3" id="KW-1185">Reference proteome</keyword>
<protein>
    <submittedName>
        <fullName evidence="2">Uncharacterized protein</fullName>
    </submittedName>
</protein>
<reference evidence="2 3" key="1">
    <citation type="journal article" date="2018" name="Science">
        <title>The opium poppy genome and morphinan production.</title>
        <authorList>
            <person name="Guo L."/>
            <person name="Winzer T."/>
            <person name="Yang X."/>
            <person name="Li Y."/>
            <person name="Ning Z."/>
            <person name="He Z."/>
            <person name="Teodor R."/>
            <person name="Lu Y."/>
            <person name="Bowser T.A."/>
            <person name="Graham I.A."/>
            <person name="Ye K."/>
        </authorList>
    </citation>
    <scope>NUCLEOTIDE SEQUENCE [LARGE SCALE GENOMIC DNA]</scope>
    <source>
        <strain evidence="3">cv. HN1</strain>
        <tissue evidence="2">Leaves</tissue>
    </source>
</reference>
<dbReference type="Gramene" id="RZC65153">
    <property type="protein sequence ID" value="RZC65153"/>
    <property type="gene ID" value="C5167_008844"/>
</dbReference>
<evidence type="ECO:0000313" key="2">
    <source>
        <dbReference type="EMBL" id="RZC65153.1"/>
    </source>
</evidence>
<organism evidence="2 3">
    <name type="scientific">Papaver somniferum</name>
    <name type="common">Opium poppy</name>
    <dbReference type="NCBI Taxonomy" id="3469"/>
    <lineage>
        <taxon>Eukaryota</taxon>
        <taxon>Viridiplantae</taxon>
        <taxon>Streptophyta</taxon>
        <taxon>Embryophyta</taxon>
        <taxon>Tracheophyta</taxon>
        <taxon>Spermatophyta</taxon>
        <taxon>Magnoliopsida</taxon>
        <taxon>Ranunculales</taxon>
        <taxon>Papaveraceae</taxon>
        <taxon>Papaveroideae</taxon>
        <taxon>Papaver</taxon>
    </lineage>
</organism>
<gene>
    <name evidence="2" type="ORF">C5167_008844</name>
</gene>
<accession>A0A4Y7JVQ1</accession>